<evidence type="ECO:0000313" key="4">
    <source>
        <dbReference type="EMBL" id="HAB8558598.1"/>
    </source>
</evidence>
<evidence type="ECO:0000313" key="6">
    <source>
        <dbReference type="EMBL" id="HAC0276659.1"/>
    </source>
</evidence>
<dbReference type="Proteomes" id="UP000844415">
    <property type="component" value="Unassembled WGS sequence"/>
</dbReference>
<dbReference type="AlphaFoldDB" id="A0A7X5EUZ6"/>
<dbReference type="EMBL" id="AAHZFY010000030">
    <property type="protein sequence ID" value="ECB9514454.1"/>
    <property type="molecule type" value="Genomic_DNA"/>
</dbReference>
<dbReference type="EMBL" id="AAARIE010000040">
    <property type="protein sequence ID" value="EAE2661546.1"/>
    <property type="molecule type" value="Genomic_DNA"/>
</dbReference>
<dbReference type="EMBL" id="QDAY01000001">
    <property type="protein sequence ID" value="KAA9453841.1"/>
    <property type="molecule type" value="Genomic_DNA"/>
</dbReference>
<protein>
    <submittedName>
        <fullName evidence="6">Uncharacterized protein</fullName>
    </submittedName>
</protein>
<dbReference type="Proteomes" id="UP000460224">
    <property type="component" value="Unassembled WGS sequence"/>
</dbReference>
<dbReference type="EMBL" id="AABAWE010000007">
    <property type="protein sequence ID" value="EAG2088306.1"/>
    <property type="molecule type" value="Genomic_DNA"/>
</dbReference>
<dbReference type="EMBL" id="DAAJCS010000005">
    <property type="protein sequence ID" value="HAC0013079.1"/>
    <property type="molecule type" value="Genomic_DNA"/>
</dbReference>
<dbReference type="EMBL" id="DAAJFY010000016">
    <property type="protein sequence ID" value="HAC0276659.1"/>
    <property type="molecule type" value="Genomic_DNA"/>
</dbReference>
<accession>A0A7X5EUZ6</accession>
<evidence type="ECO:0000313" key="1">
    <source>
        <dbReference type="EMBL" id="EAE2661546.1"/>
    </source>
</evidence>
<sequence>MDMILKICIADGTSIVIDGFDIISMYTSIPNVEVEHSGYSWRENYYYDLLNYLNEYKYLSIKRHDCNDELKYRNHDYTFQNGDFKHNTPLFLKTSNIITIIDMYD</sequence>
<gene>
    <name evidence="2" type="ORF">BCZ21_13625</name>
    <name evidence="7" type="ORF">DCK61_05080</name>
    <name evidence="1" type="ORF">E1V33_15405</name>
    <name evidence="3" type="ORF">FLQ97_12010</name>
    <name evidence="4" type="ORF">GYS09_15045</name>
    <name evidence="5" type="ORF">GYX23_08730</name>
    <name evidence="6" type="ORF">GYY14_14935</name>
</gene>
<reference evidence="3 10" key="4">
    <citation type="submission" date="2019-07" db="EMBL/GenBank/DDBJ databases">
        <authorList>
            <consortium name="GenomeTrakr: Next Generation Sequencing Network for Food Pathogen Tracability"/>
        </authorList>
    </citation>
    <scope>NUCLEOTIDE SEQUENCE [LARGE SCALE GENOMIC DNA]</scope>
    <source>
        <strain evidence="3 10">FDA00014392</strain>
        <strain evidence="2 8">FLAG-54356</strain>
    </source>
</reference>
<organism evidence="6">
    <name type="scientific">Listeria monocytogenes</name>
    <dbReference type="NCBI Taxonomy" id="1639"/>
    <lineage>
        <taxon>Bacteria</taxon>
        <taxon>Bacillati</taxon>
        <taxon>Bacillota</taxon>
        <taxon>Bacilli</taxon>
        <taxon>Bacillales</taxon>
        <taxon>Listeriaceae</taxon>
        <taxon>Listeria</taxon>
    </lineage>
</organism>
<dbReference type="Proteomes" id="UP000398321">
    <property type="component" value="Unassembled WGS sequence"/>
</dbReference>
<evidence type="ECO:0000313" key="13">
    <source>
        <dbReference type="Proteomes" id="UP000844415"/>
    </source>
</evidence>
<evidence type="ECO:0000313" key="7">
    <source>
        <dbReference type="EMBL" id="KAA9453841.1"/>
    </source>
</evidence>
<dbReference type="EMBL" id="DAAIJL010000020">
    <property type="protein sequence ID" value="HAB8558598.1"/>
    <property type="molecule type" value="Genomic_DNA"/>
</dbReference>
<name>A0A7X5EUZ6_LISMN</name>
<reference evidence="6" key="5">
    <citation type="submission" date="2020-01" db="EMBL/GenBank/DDBJ databases">
        <authorList>
            <consortium name="NCBI Pathogen Detection Project"/>
        </authorList>
    </citation>
    <scope>NUCLEOTIDE SEQUENCE</scope>
    <source>
        <strain evidence="4">CFIAFB20100120</strain>
        <strain evidence="6">CFIAFB20170037</strain>
        <strain evidence="5">CFIAFB20170045</strain>
    </source>
</reference>
<reference evidence="1 9" key="3">
    <citation type="submission" date="2019-03" db="EMBL/GenBank/DDBJ databases">
        <authorList>
            <person name="Ashton P.M."/>
            <person name="Dallman T."/>
            <person name="Nair S."/>
            <person name="De Pinna E."/>
            <person name="Peters T."/>
            <person name="Grant K."/>
        </authorList>
    </citation>
    <scope>NUCLEOTIDE SEQUENCE [LARGE SCALE GENOMIC DNA]</scope>
    <source>
        <strain evidence="1">RL15000161</strain>
    </source>
</reference>
<evidence type="ECO:0000313" key="5">
    <source>
        <dbReference type="EMBL" id="HAC0013079.1"/>
    </source>
</evidence>
<evidence type="ECO:0000313" key="11">
    <source>
        <dbReference type="Proteomes" id="UP000460224"/>
    </source>
</evidence>
<evidence type="ECO:0000313" key="8">
    <source>
        <dbReference type="Proteomes" id="UP000337746"/>
    </source>
</evidence>
<evidence type="ECO:0000313" key="12">
    <source>
        <dbReference type="Proteomes" id="UP000841146"/>
    </source>
</evidence>
<evidence type="ECO:0000313" key="10">
    <source>
        <dbReference type="Proteomes" id="UP000398321"/>
    </source>
</evidence>
<proteinExistence type="predicted"/>
<dbReference type="Proteomes" id="UP000337746">
    <property type="component" value="Unassembled WGS sequence"/>
</dbReference>
<evidence type="ECO:0000313" key="9">
    <source>
        <dbReference type="Proteomes" id="UP000383365"/>
    </source>
</evidence>
<comment type="caution">
    <text evidence="6">The sequence shown here is derived from an EMBL/GenBank/DDBJ whole genome shotgun (WGS) entry which is preliminary data.</text>
</comment>
<dbReference type="RefSeq" id="WP_025370565.1">
    <property type="nucleotide sequence ID" value="NZ_CP011398.2"/>
</dbReference>
<reference evidence="7 11" key="2">
    <citation type="submission" date="2018-04" db="EMBL/GenBank/DDBJ databases">
        <title>Genome Analysis of a Prevalent Clone of Listeria monocytogenes Sequence Type 87 in China.</title>
        <authorList>
            <person name="Wang Y."/>
        </authorList>
    </citation>
    <scope>NUCLEOTIDE SEQUENCE [LARGE SCALE GENOMIC DNA]</scope>
    <source>
        <strain evidence="7 11">ICDC_LM1523</strain>
    </source>
</reference>
<evidence type="ECO:0000313" key="2">
    <source>
        <dbReference type="EMBL" id="EAG2088306.1"/>
    </source>
</evidence>
<dbReference type="Proteomes" id="UP000842809">
    <property type="component" value="Unassembled WGS sequence"/>
</dbReference>
<dbReference type="Proteomes" id="UP000841146">
    <property type="component" value="Unassembled WGS sequence"/>
</dbReference>
<reference evidence="12 13" key="1">
    <citation type="journal article" date="2018" name="Genome Biol.">
        <title>SKESA: strategic k-mer extension for scrupulous assemblies.</title>
        <authorList>
            <person name="Souvorov A."/>
            <person name="Agarwala R."/>
            <person name="Lipman D.J."/>
        </authorList>
    </citation>
    <scope>NUCLEOTIDE SEQUENCE [LARGE SCALE GENOMIC DNA]</scope>
    <source>
        <strain evidence="4 13">CFIAFB20100120</strain>
        <strain evidence="6">CFIAFB20170037</strain>
        <strain evidence="5 12">CFIAFB20170045</strain>
    </source>
</reference>
<evidence type="ECO:0000313" key="3">
    <source>
        <dbReference type="EMBL" id="ECB9514454.1"/>
    </source>
</evidence>
<dbReference type="Proteomes" id="UP000383365">
    <property type="component" value="Unassembled WGS sequence"/>
</dbReference>